<comment type="caution">
    <text evidence="1">The sequence shown here is derived from an EMBL/GenBank/DDBJ whole genome shotgun (WGS) entry which is preliminary data.</text>
</comment>
<evidence type="ECO:0000313" key="2">
    <source>
        <dbReference type="Proteomes" id="UP000838756"/>
    </source>
</evidence>
<dbReference type="EMBL" id="CAKXAJ010026178">
    <property type="protein sequence ID" value="CAH2260984.1"/>
    <property type="molecule type" value="Genomic_DNA"/>
</dbReference>
<evidence type="ECO:0000313" key="1">
    <source>
        <dbReference type="EMBL" id="CAH2260984.1"/>
    </source>
</evidence>
<dbReference type="Proteomes" id="UP000838756">
    <property type="component" value="Unassembled WGS sequence"/>
</dbReference>
<keyword evidence="2" id="KW-1185">Reference proteome</keyword>
<dbReference type="AlphaFoldDB" id="A0A8S4S8K3"/>
<sequence length="81" mass="8894">MEVGRKFTSMLHKSVALWPLPNPAQLEPPSWFSDAGKRPDGMTIVPWSMGRALVWDATCVDTVAALGPWSSVSLAIQKFSH</sequence>
<gene>
    <name evidence="1" type="primary">jg10777</name>
    <name evidence="1" type="ORF">PAEG_LOCUS23815</name>
</gene>
<name>A0A8S4S8K3_9NEOP</name>
<reference evidence="1" key="1">
    <citation type="submission" date="2022-03" db="EMBL/GenBank/DDBJ databases">
        <authorList>
            <person name="Lindestad O."/>
        </authorList>
    </citation>
    <scope>NUCLEOTIDE SEQUENCE</scope>
</reference>
<organism evidence="1 2">
    <name type="scientific">Pararge aegeria aegeria</name>
    <dbReference type="NCBI Taxonomy" id="348720"/>
    <lineage>
        <taxon>Eukaryota</taxon>
        <taxon>Metazoa</taxon>
        <taxon>Ecdysozoa</taxon>
        <taxon>Arthropoda</taxon>
        <taxon>Hexapoda</taxon>
        <taxon>Insecta</taxon>
        <taxon>Pterygota</taxon>
        <taxon>Neoptera</taxon>
        <taxon>Endopterygota</taxon>
        <taxon>Lepidoptera</taxon>
        <taxon>Glossata</taxon>
        <taxon>Ditrysia</taxon>
        <taxon>Papilionoidea</taxon>
        <taxon>Nymphalidae</taxon>
        <taxon>Satyrinae</taxon>
        <taxon>Satyrini</taxon>
        <taxon>Parargina</taxon>
        <taxon>Pararge</taxon>
    </lineage>
</organism>
<accession>A0A8S4S8K3</accession>
<protein>
    <submittedName>
        <fullName evidence="1">Jg10777 protein</fullName>
    </submittedName>
</protein>
<dbReference type="OrthoDB" id="2016582at2759"/>
<proteinExistence type="predicted"/>